<reference evidence="3 5" key="1">
    <citation type="journal article" date="2012" name="Nature">
        <title>Algal genomes reveal evolutionary mosaicism and the fate of nucleomorphs.</title>
        <authorList>
            <consortium name="DOE Joint Genome Institute"/>
            <person name="Curtis B.A."/>
            <person name="Tanifuji G."/>
            <person name="Burki F."/>
            <person name="Gruber A."/>
            <person name="Irimia M."/>
            <person name="Maruyama S."/>
            <person name="Arias M.C."/>
            <person name="Ball S.G."/>
            <person name="Gile G.H."/>
            <person name="Hirakawa Y."/>
            <person name="Hopkins J.F."/>
            <person name="Kuo A."/>
            <person name="Rensing S.A."/>
            <person name="Schmutz J."/>
            <person name="Symeonidi A."/>
            <person name="Elias M."/>
            <person name="Eveleigh R.J."/>
            <person name="Herman E.K."/>
            <person name="Klute M.J."/>
            <person name="Nakayama T."/>
            <person name="Obornik M."/>
            <person name="Reyes-Prieto A."/>
            <person name="Armbrust E.V."/>
            <person name="Aves S.J."/>
            <person name="Beiko R.G."/>
            <person name="Coutinho P."/>
            <person name="Dacks J.B."/>
            <person name="Durnford D.G."/>
            <person name="Fast N.M."/>
            <person name="Green B.R."/>
            <person name="Grisdale C.J."/>
            <person name="Hempel F."/>
            <person name="Henrissat B."/>
            <person name="Hoppner M.P."/>
            <person name="Ishida K."/>
            <person name="Kim E."/>
            <person name="Koreny L."/>
            <person name="Kroth P.G."/>
            <person name="Liu Y."/>
            <person name="Malik S.B."/>
            <person name="Maier U.G."/>
            <person name="McRose D."/>
            <person name="Mock T."/>
            <person name="Neilson J.A."/>
            <person name="Onodera N.T."/>
            <person name="Poole A.M."/>
            <person name="Pritham E.J."/>
            <person name="Richards T.A."/>
            <person name="Rocap G."/>
            <person name="Roy S.W."/>
            <person name="Sarai C."/>
            <person name="Schaack S."/>
            <person name="Shirato S."/>
            <person name="Slamovits C.H."/>
            <person name="Spencer D.F."/>
            <person name="Suzuki S."/>
            <person name="Worden A.Z."/>
            <person name="Zauner S."/>
            <person name="Barry K."/>
            <person name="Bell C."/>
            <person name="Bharti A.K."/>
            <person name="Crow J.A."/>
            <person name="Grimwood J."/>
            <person name="Kramer R."/>
            <person name="Lindquist E."/>
            <person name="Lucas S."/>
            <person name="Salamov A."/>
            <person name="McFadden G.I."/>
            <person name="Lane C.E."/>
            <person name="Keeling P.J."/>
            <person name="Gray M.W."/>
            <person name="Grigoriev I.V."/>
            <person name="Archibald J.M."/>
        </authorList>
    </citation>
    <scope>NUCLEOTIDE SEQUENCE</scope>
    <source>
        <strain evidence="3 5">CCMP2712</strain>
    </source>
</reference>
<accession>L1IT11</accession>
<keyword evidence="1" id="KW-0175">Coiled coil</keyword>
<dbReference type="HOGENOM" id="CLU_069208_0_1_1"/>
<feature type="coiled-coil region" evidence="1">
    <location>
        <begin position="26"/>
        <end position="53"/>
    </location>
</feature>
<dbReference type="Proteomes" id="UP000011087">
    <property type="component" value="Unassembled WGS sequence"/>
</dbReference>
<feature type="region of interest" description="Disordered" evidence="2">
    <location>
        <begin position="185"/>
        <end position="209"/>
    </location>
</feature>
<dbReference type="Gene3D" id="6.10.140.1230">
    <property type="match status" value="1"/>
</dbReference>
<dbReference type="InterPro" id="IPR005024">
    <property type="entry name" value="Snf7_fam"/>
</dbReference>
<dbReference type="KEGG" id="gtt:GUITHDRAFT_143842"/>
<dbReference type="OMA" id="EMMKIGI"/>
<gene>
    <name evidence="3" type="primary">VPS24</name>
    <name evidence="3" type="ORF">GUITHDRAFT_143842</name>
</gene>
<name>L1IT11_GUITC</name>
<dbReference type="Pfam" id="PF03357">
    <property type="entry name" value="Snf7"/>
    <property type="match status" value="1"/>
</dbReference>
<evidence type="ECO:0000256" key="1">
    <source>
        <dbReference type="SAM" id="Coils"/>
    </source>
</evidence>
<dbReference type="OrthoDB" id="2329734at2759"/>
<evidence type="ECO:0000313" key="4">
    <source>
        <dbReference type="EnsemblProtists" id="EKX39039"/>
    </source>
</evidence>
<protein>
    <submittedName>
        <fullName evidence="3">Vacuolar protein sorting protein 24</fullName>
    </submittedName>
</protein>
<dbReference type="PaxDb" id="55529-EKX39039"/>
<dbReference type="GO" id="GO:0007034">
    <property type="term" value="P:vacuolar transport"/>
    <property type="evidence" value="ECO:0007669"/>
    <property type="project" value="InterPro"/>
</dbReference>
<evidence type="ECO:0000256" key="2">
    <source>
        <dbReference type="SAM" id="MobiDB-lite"/>
    </source>
</evidence>
<dbReference type="eggNOG" id="KOG3229">
    <property type="taxonomic scope" value="Eukaryota"/>
</dbReference>
<dbReference type="EMBL" id="JH993043">
    <property type="protein sequence ID" value="EKX39039.1"/>
    <property type="molecule type" value="Genomic_DNA"/>
</dbReference>
<dbReference type="AlphaFoldDB" id="L1IT11"/>
<sequence length="225" mass="25284">MAARSIAQAIFGGKQVDPKEQVKQWRLKIRGEMRTLQRQCDTIEREEKKIKAEIKKAWKENQPAAAKMLAKEVIRSQKARERILLGKANLNSMDMQLNGQLASMRVVGSMEKSTELMALMNNAVKLQEVSQTVRELSQEMERAGIIEECINDSLESLEPEDLEAESELEVQRVLAELGVGQMDAAPHAPSAKVGEVARPVEEVSNEEPLESEDIYQEIYCSQICS</sequence>
<evidence type="ECO:0000313" key="3">
    <source>
        <dbReference type="EMBL" id="EKX39039.1"/>
    </source>
</evidence>
<reference evidence="4" key="3">
    <citation type="submission" date="2016-03" db="UniProtKB">
        <authorList>
            <consortium name="EnsemblProtists"/>
        </authorList>
    </citation>
    <scope>IDENTIFICATION</scope>
</reference>
<keyword evidence="5" id="KW-1185">Reference proteome</keyword>
<dbReference type="RefSeq" id="XP_005826019.1">
    <property type="nucleotide sequence ID" value="XM_005825962.1"/>
</dbReference>
<dbReference type="PANTHER" id="PTHR10476">
    <property type="entry name" value="CHARGED MULTIVESICULAR BODY PROTEIN"/>
    <property type="match status" value="1"/>
</dbReference>
<proteinExistence type="predicted"/>
<dbReference type="EnsemblProtists" id="EKX39039">
    <property type="protein sequence ID" value="EKX39039"/>
    <property type="gene ID" value="GUITHDRAFT_143842"/>
</dbReference>
<dbReference type="STRING" id="905079.L1IT11"/>
<dbReference type="GeneID" id="17295750"/>
<organism evidence="3">
    <name type="scientific">Guillardia theta (strain CCMP2712)</name>
    <name type="common">Cryptophyte</name>
    <dbReference type="NCBI Taxonomy" id="905079"/>
    <lineage>
        <taxon>Eukaryota</taxon>
        <taxon>Cryptophyceae</taxon>
        <taxon>Pyrenomonadales</taxon>
        <taxon>Geminigeraceae</taxon>
        <taxon>Guillardia</taxon>
    </lineage>
</organism>
<reference evidence="5" key="2">
    <citation type="submission" date="2012-11" db="EMBL/GenBank/DDBJ databases">
        <authorList>
            <person name="Kuo A."/>
            <person name="Curtis B.A."/>
            <person name="Tanifuji G."/>
            <person name="Burki F."/>
            <person name="Gruber A."/>
            <person name="Irimia M."/>
            <person name="Maruyama S."/>
            <person name="Arias M.C."/>
            <person name="Ball S.G."/>
            <person name="Gile G.H."/>
            <person name="Hirakawa Y."/>
            <person name="Hopkins J.F."/>
            <person name="Rensing S.A."/>
            <person name="Schmutz J."/>
            <person name="Symeonidi A."/>
            <person name="Elias M."/>
            <person name="Eveleigh R.J."/>
            <person name="Herman E.K."/>
            <person name="Klute M.J."/>
            <person name="Nakayama T."/>
            <person name="Obornik M."/>
            <person name="Reyes-Prieto A."/>
            <person name="Armbrust E.V."/>
            <person name="Aves S.J."/>
            <person name="Beiko R.G."/>
            <person name="Coutinho P."/>
            <person name="Dacks J.B."/>
            <person name="Durnford D.G."/>
            <person name="Fast N.M."/>
            <person name="Green B.R."/>
            <person name="Grisdale C."/>
            <person name="Hempe F."/>
            <person name="Henrissat B."/>
            <person name="Hoppner M.P."/>
            <person name="Ishida K.-I."/>
            <person name="Kim E."/>
            <person name="Koreny L."/>
            <person name="Kroth P.G."/>
            <person name="Liu Y."/>
            <person name="Malik S.-B."/>
            <person name="Maier U.G."/>
            <person name="McRose D."/>
            <person name="Mock T."/>
            <person name="Neilson J.A."/>
            <person name="Onodera N.T."/>
            <person name="Poole A.M."/>
            <person name="Pritham E.J."/>
            <person name="Richards T.A."/>
            <person name="Rocap G."/>
            <person name="Roy S.W."/>
            <person name="Sarai C."/>
            <person name="Schaack S."/>
            <person name="Shirato S."/>
            <person name="Slamovits C.H."/>
            <person name="Spencer D.F."/>
            <person name="Suzuki S."/>
            <person name="Worden A.Z."/>
            <person name="Zauner S."/>
            <person name="Barry K."/>
            <person name="Bell C."/>
            <person name="Bharti A.K."/>
            <person name="Crow J.A."/>
            <person name="Grimwood J."/>
            <person name="Kramer R."/>
            <person name="Lindquist E."/>
            <person name="Lucas S."/>
            <person name="Salamov A."/>
            <person name="McFadden G.I."/>
            <person name="Lane C.E."/>
            <person name="Keeling P.J."/>
            <person name="Gray M.W."/>
            <person name="Grigoriev I.V."/>
            <person name="Archibald J.M."/>
        </authorList>
    </citation>
    <scope>NUCLEOTIDE SEQUENCE</scope>
    <source>
        <strain evidence="5">CCMP2712</strain>
    </source>
</reference>
<evidence type="ECO:0000313" key="5">
    <source>
        <dbReference type="Proteomes" id="UP000011087"/>
    </source>
</evidence>